<feature type="region of interest" description="Disordered" evidence="1">
    <location>
        <begin position="34"/>
        <end position="62"/>
    </location>
</feature>
<sequence length="62" mass="7113">MSKNLGISPDYILNELSYENLIMYGYSLPTYNSDGETDEWDDSIDANNPDNFKDLADEEEVK</sequence>
<evidence type="ECO:0000313" key="2">
    <source>
        <dbReference type="EMBL" id="KAA5276238.1"/>
    </source>
</evidence>
<protein>
    <submittedName>
        <fullName evidence="3">Uncharacterized protein</fullName>
    </submittedName>
</protein>
<evidence type="ECO:0000313" key="3">
    <source>
        <dbReference type="EMBL" id="RYT77495.1"/>
    </source>
</evidence>
<evidence type="ECO:0000313" key="4">
    <source>
        <dbReference type="Proteomes" id="UP000291917"/>
    </source>
</evidence>
<reference evidence="3 4" key="2">
    <citation type="journal article" date="2019" name="Science, e1252229">
        <title>Invertible promoters mediate bacterial phase variation, antibiotic resistance, and host adaptation in the gut.</title>
        <authorList>
            <person name="Jiang X."/>
            <person name="Hall A.B."/>
            <person name="Arthur T.D."/>
            <person name="Plichta D.R."/>
            <person name="Covington C.T."/>
            <person name="Poyet M."/>
            <person name="Crothers J."/>
            <person name="Moses P.L."/>
            <person name="Tolonen A.C."/>
            <person name="Vlamakis H."/>
            <person name="Alm E.J."/>
            <person name="Xavier R.J."/>
        </authorList>
    </citation>
    <scope>NUCLEOTIDE SEQUENCE [LARGE SCALE GENOMIC DNA]</scope>
    <source>
        <strain evidence="3">Bj_0095</strain>
        <strain evidence="4">bj_0095</strain>
    </source>
</reference>
<comment type="caution">
    <text evidence="3">The sequence shown here is derived from an EMBL/GenBank/DDBJ whole genome shotgun (WGS) entry which is preliminary data.</text>
</comment>
<name>A0A4V1YUR4_9BACE</name>
<gene>
    <name evidence="3" type="ORF">EAJ03_02825</name>
    <name evidence="2" type="ORF">F2Z23_02815</name>
</gene>
<reference evidence="2 5" key="1">
    <citation type="journal article" date="2019" name="Nat. Med.">
        <title>A library of human gut bacterial isolates paired with longitudinal multiomics data enables mechanistic microbiome research.</title>
        <authorList>
            <person name="Poyet M."/>
            <person name="Groussin M."/>
            <person name="Gibbons S.M."/>
            <person name="Avila-Pacheco J."/>
            <person name="Jiang X."/>
            <person name="Kearney S.M."/>
            <person name="Perrotta A.R."/>
            <person name="Berdy B."/>
            <person name="Zhao S."/>
            <person name="Lieberman T.D."/>
            <person name="Swanson P.K."/>
            <person name="Smith M."/>
            <person name="Roesemann S."/>
            <person name="Alexander J.E."/>
            <person name="Rich S.A."/>
            <person name="Livny J."/>
            <person name="Vlamakis H."/>
            <person name="Clish C."/>
            <person name="Bullock K."/>
            <person name="Deik A."/>
            <person name="Scott J."/>
            <person name="Pierce K.A."/>
            <person name="Xavier R.J."/>
            <person name="Alm E.J."/>
        </authorList>
    </citation>
    <scope>NUCLEOTIDE SEQUENCE [LARGE SCALE GENOMIC DNA]</scope>
    <source>
        <strain evidence="2 5">BIOML-A1</strain>
    </source>
</reference>
<organism evidence="3 4">
    <name type="scientific">Bacteroides eggerthii</name>
    <dbReference type="NCBI Taxonomy" id="28111"/>
    <lineage>
        <taxon>Bacteria</taxon>
        <taxon>Pseudomonadati</taxon>
        <taxon>Bacteroidota</taxon>
        <taxon>Bacteroidia</taxon>
        <taxon>Bacteroidales</taxon>
        <taxon>Bacteroidaceae</taxon>
        <taxon>Bacteroides</taxon>
    </lineage>
</organism>
<dbReference type="EMBL" id="RCXL01000003">
    <property type="protein sequence ID" value="RYT77495.1"/>
    <property type="molecule type" value="Genomic_DNA"/>
</dbReference>
<accession>A0A4V1YUR4</accession>
<dbReference type="RefSeq" id="WP_025017806.1">
    <property type="nucleotide sequence ID" value="NZ_RCXL01000003.1"/>
</dbReference>
<dbReference type="EMBL" id="VVZX01000003">
    <property type="protein sequence ID" value="KAA5276238.1"/>
    <property type="molecule type" value="Genomic_DNA"/>
</dbReference>
<dbReference type="Proteomes" id="UP000291917">
    <property type="component" value="Unassembled WGS sequence"/>
</dbReference>
<evidence type="ECO:0000313" key="5">
    <source>
        <dbReference type="Proteomes" id="UP000335496"/>
    </source>
</evidence>
<evidence type="ECO:0000256" key="1">
    <source>
        <dbReference type="SAM" id="MobiDB-lite"/>
    </source>
</evidence>
<feature type="compositionally biased region" description="Acidic residues" evidence="1">
    <location>
        <begin position="35"/>
        <end position="44"/>
    </location>
</feature>
<dbReference type="AlphaFoldDB" id="A0A4V1YUR4"/>
<proteinExistence type="predicted"/>
<keyword evidence="5" id="KW-1185">Reference proteome</keyword>
<dbReference type="Proteomes" id="UP000335496">
    <property type="component" value="Unassembled WGS sequence"/>
</dbReference>